<dbReference type="PANTHER" id="PTHR10293">
    <property type="entry name" value="GLUTAREDOXIN FAMILY MEMBER"/>
    <property type="match status" value="1"/>
</dbReference>
<keyword evidence="2" id="KW-0408">Iron</keyword>
<dbReference type="InterPro" id="IPR004480">
    <property type="entry name" value="Monothiol_GRX-rel"/>
</dbReference>
<evidence type="ECO:0000256" key="4">
    <source>
        <dbReference type="SAM" id="Phobius"/>
    </source>
</evidence>
<accession>L7MDE2</accession>
<dbReference type="CDD" id="cd02984">
    <property type="entry name" value="TRX_PICOT"/>
    <property type="match status" value="1"/>
</dbReference>
<proteinExistence type="evidence at transcript level"/>
<dbReference type="Pfam" id="PF00462">
    <property type="entry name" value="Glutaredoxin"/>
    <property type="match status" value="2"/>
</dbReference>
<sequence>GGVHGCVLRSSKQRPGNICGRVISAKIFCFTWHHKASLRTMSVHCAISTTKELQDAITEAKNKLLALYFHASWSPQCKQVDDLLPDLAKDGDLALTRFCKVDAEQAKDVSLKYKVTSVPTFVILLNGKDVDRVEGVNVMELVRKLKALKARVEMPPLAAGENRELMQRLQAITAHAPCVLFMEGSKDTPAKGDSSDAVALLQKAGLEFQHFDVTTDSVLRQQLIEHLANKGASNYPLLFVNGEFVGGIDKIKRLDEQGQLAHLSAPGDLTQRLQQLISKAPIMVFMKGSPDAPRCGFSRTLVEMFKKHKVTFDSFDILTDEDVRQGLKQYSNWPTYPQVYVKGTLIGGLDIIKVCKTVVLYPVLHGVILLVLFYM</sequence>
<dbReference type="PROSITE" id="PS51352">
    <property type="entry name" value="THIOREDOXIN_2"/>
    <property type="match status" value="1"/>
</dbReference>
<feature type="non-terminal residue" evidence="6">
    <location>
        <position position="1"/>
    </location>
</feature>
<reference evidence="6" key="2">
    <citation type="journal article" date="2015" name="J. Proteomics">
        <title>Sexual differences in the sialomes of the zebra tick, Rhipicephalus pulchellus.</title>
        <authorList>
            <person name="Tan A.W."/>
            <person name="Francischetti I.M."/>
            <person name="Slovak M."/>
            <person name="Kini R.M."/>
            <person name="Ribeiro J.M."/>
        </authorList>
    </citation>
    <scope>NUCLEOTIDE SEQUENCE</scope>
    <source>
        <tissue evidence="6">Salivary gland</tissue>
    </source>
</reference>
<protein>
    <recommendedName>
        <fullName evidence="5">Thioredoxin domain-containing protein</fullName>
    </recommendedName>
</protein>
<dbReference type="EMBL" id="GACK01002793">
    <property type="protein sequence ID" value="JAA62241.1"/>
    <property type="molecule type" value="mRNA"/>
</dbReference>
<dbReference type="GO" id="GO:0005829">
    <property type="term" value="C:cytosol"/>
    <property type="evidence" value="ECO:0007669"/>
    <property type="project" value="TreeGrafter"/>
</dbReference>
<keyword evidence="3" id="KW-0411">Iron-sulfur</keyword>
<keyword evidence="1" id="KW-0479">Metal-binding</keyword>
<evidence type="ECO:0000256" key="1">
    <source>
        <dbReference type="ARBA" id="ARBA00022723"/>
    </source>
</evidence>
<dbReference type="SUPFAM" id="SSF52833">
    <property type="entry name" value="Thioredoxin-like"/>
    <property type="match status" value="3"/>
</dbReference>
<keyword evidence="4" id="KW-0472">Membrane</keyword>
<evidence type="ECO:0000256" key="3">
    <source>
        <dbReference type="ARBA" id="ARBA00023014"/>
    </source>
</evidence>
<reference evidence="6" key="1">
    <citation type="submission" date="2012-11" db="EMBL/GenBank/DDBJ databases">
        <authorList>
            <person name="Lucero-Rivera Y.E."/>
            <person name="Tovar-Ramirez D."/>
        </authorList>
    </citation>
    <scope>NUCLEOTIDE SEQUENCE</scope>
    <source>
        <tissue evidence="6">Salivary gland</tissue>
    </source>
</reference>
<dbReference type="InterPro" id="IPR033658">
    <property type="entry name" value="GRX_PICOT-like"/>
</dbReference>
<dbReference type="InterPro" id="IPR036249">
    <property type="entry name" value="Thioredoxin-like_sf"/>
</dbReference>
<dbReference type="Gene3D" id="3.40.30.10">
    <property type="entry name" value="Glutaredoxin"/>
    <property type="match status" value="3"/>
</dbReference>
<dbReference type="GO" id="GO:0051536">
    <property type="term" value="F:iron-sulfur cluster binding"/>
    <property type="evidence" value="ECO:0007669"/>
    <property type="project" value="UniProtKB-KW"/>
</dbReference>
<dbReference type="AlphaFoldDB" id="L7MDE2"/>
<evidence type="ECO:0000313" key="6">
    <source>
        <dbReference type="EMBL" id="JAA62241.1"/>
    </source>
</evidence>
<dbReference type="FunFam" id="3.40.30.10:FF:000012">
    <property type="entry name" value="Monothiol glutaredoxin"/>
    <property type="match status" value="1"/>
</dbReference>
<dbReference type="PANTHER" id="PTHR10293:SF73">
    <property type="entry name" value="GLUTAREDOXIN-3"/>
    <property type="match status" value="1"/>
</dbReference>
<dbReference type="InterPro" id="IPR002109">
    <property type="entry name" value="Glutaredoxin"/>
</dbReference>
<evidence type="ECO:0000259" key="5">
    <source>
        <dbReference type="PROSITE" id="PS51352"/>
    </source>
</evidence>
<dbReference type="PROSITE" id="PS51354">
    <property type="entry name" value="GLUTAREDOXIN_2"/>
    <property type="match status" value="2"/>
</dbReference>
<name>L7MDE2_RHIPC</name>
<keyword evidence="4" id="KW-1133">Transmembrane helix</keyword>
<dbReference type="CDD" id="cd02066">
    <property type="entry name" value="GRX_family"/>
    <property type="match status" value="1"/>
</dbReference>
<evidence type="ECO:0000256" key="2">
    <source>
        <dbReference type="ARBA" id="ARBA00023004"/>
    </source>
</evidence>
<dbReference type="GO" id="GO:0006879">
    <property type="term" value="P:intracellular iron ion homeostasis"/>
    <property type="evidence" value="ECO:0007669"/>
    <property type="project" value="TreeGrafter"/>
</dbReference>
<dbReference type="GO" id="GO:0046872">
    <property type="term" value="F:metal ion binding"/>
    <property type="evidence" value="ECO:0007669"/>
    <property type="project" value="UniProtKB-KW"/>
</dbReference>
<keyword evidence="4" id="KW-0812">Transmembrane</keyword>
<feature type="transmembrane region" description="Helical" evidence="4">
    <location>
        <begin position="358"/>
        <end position="374"/>
    </location>
</feature>
<dbReference type="Pfam" id="PF00085">
    <property type="entry name" value="Thioredoxin"/>
    <property type="match status" value="1"/>
</dbReference>
<dbReference type="GO" id="GO:0005634">
    <property type="term" value="C:nucleus"/>
    <property type="evidence" value="ECO:0007669"/>
    <property type="project" value="TreeGrafter"/>
</dbReference>
<organism evidence="6">
    <name type="scientific">Rhipicephalus pulchellus</name>
    <name type="common">Yellow backed tick</name>
    <name type="synonym">Dermacentor pulchellus</name>
    <dbReference type="NCBI Taxonomy" id="72859"/>
    <lineage>
        <taxon>Eukaryota</taxon>
        <taxon>Metazoa</taxon>
        <taxon>Ecdysozoa</taxon>
        <taxon>Arthropoda</taxon>
        <taxon>Chelicerata</taxon>
        <taxon>Arachnida</taxon>
        <taxon>Acari</taxon>
        <taxon>Parasitiformes</taxon>
        <taxon>Ixodida</taxon>
        <taxon>Ixodoidea</taxon>
        <taxon>Ixodidae</taxon>
        <taxon>Rhipicephalinae</taxon>
        <taxon>Rhipicephalus</taxon>
        <taxon>Rhipicephalus</taxon>
    </lineage>
</organism>
<dbReference type="InterPro" id="IPR013766">
    <property type="entry name" value="Thioredoxin_domain"/>
</dbReference>
<dbReference type="CDD" id="cd03028">
    <property type="entry name" value="GRX_PICOT_like"/>
    <property type="match status" value="1"/>
</dbReference>
<feature type="domain" description="Thioredoxin" evidence="5">
    <location>
        <begin position="35"/>
        <end position="150"/>
    </location>
</feature>